<dbReference type="PROSITE" id="PS50222">
    <property type="entry name" value="EF_HAND_2"/>
    <property type="match status" value="1"/>
</dbReference>
<dbReference type="InterPro" id="IPR050369">
    <property type="entry name" value="RBOH/FRE"/>
</dbReference>
<keyword evidence="3" id="KW-0812">Transmembrane</keyword>
<dbReference type="InterPro" id="IPR017927">
    <property type="entry name" value="FAD-bd_FR_type"/>
</dbReference>
<feature type="domain" description="FAD-binding FR-type" evidence="5">
    <location>
        <begin position="57"/>
        <end position="160"/>
    </location>
</feature>
<dbReference type="SMART" id="SM00054">
    <property type="entry name" value="EFh"/>
    <property type="match status" value="2"/>
</dbReference>
<dbReference type="AlphaFoldDB" id="A0A7S2HFP6"/>
<dbReference type="GO" id="GO:0016491">
    <property type="term" value="F:oxidoreductase activity"/>
    <property type="evidence" value="ECO:0007669"/>
    <property type="project" value="UniProtKB-KW"/>
</dbReference>
<evidence type="ECO:0000259" key="4">
    <source>
        <dbReference type="PROSITE" id="PS50222"/>
    </source>
</evidence>
<evidence type="ECO:0008006" key="7">
    <source>
        <dbReference type="Google" id="ProtNLM"/>
    </source>
</evidence>
<feature type="transmembrane region" description="Helical" evidence="3">
    <location>
        <begin position="18"/>
        <end position="35"/>
    </location>
</feature>
<reference evidence="6" key="1">
    <citation type="submission" date="2021-01" db="EMBL/GenBank/DDBJ databases">
        <authorList>
            <person name="Corre E."/>
            <person name="Pelletier E."/>
            <person name="Niang G."/>
            <person name="Scheremetjew M."/>
            <person name="Finn R."/>
            <person name="Kale V."/>
            <person name="Holt S."/>
            <person name="Cochrane G."/>
            <person name="Meng A."/>
            <person name="Brown T."/>
            <person name="Cohen L."/>
        </authorList>
    </citation>
    <scope>NUCLEOTIDE SEQUENCE</scope>
    <source>
        <strain evidence="6">CCMP1381</strain>
    </source>
</reference>
<dbReference type="SUPFAM" id="SSF52343">
    <property type="entry name" value="Ferredoxin reductase-like, C-terminal NADP-linked domain"/>
    <property type="match status" value="1"/>
</dbReference>
<dbReference type="Gene3D" id="3.40.50.80">
    <property type="entry name" value="Nucleotide-binding domain of ferredoxin-NADP reductase (FNR) module"/>
    <property type="match status" value="1"/>
</dbReference>
<dbReference type="InterPro" id="IPR039261">
    <property type="entry name" value="FNR_nucleotide-bd"/>
</dbReference>
<keyword evidence="2" id="KW-0560">Oxidoreductase</keyword>
<protein>
    <recommendedName>
        <fullName evidence="7">Calmodulin</fullName>
    </recommendedName>
</protein>
<keyword evidence="3" id="KW-0472">Membrane</keyword>
<dbReference type="SUPFAM" id="SSF47473">
    <property type="entry name" value="EF-hand"/>
    <property type="match status" value="1"/>
</dbReference>
<evidence type="ECO:0000256" key="2">
    <source>
        <dbReference type="ARBA" id="ARBA00023002"/>
    </source>
</evidence>
<keyword evidence="3" id="KW-1133">Transmembrane helix</keyword>
<feature type="transmembrane region" description="Helical" evidence="3">
    <location>
        <begin position="167"/>
        <end position="188"/>
    </location>
</feature>
<dbReference type="PANTHER" id="PTHR11972">
    <property type="entry name" value="NADPH OXIDASE"/>
    <property type="match status" value="1"/>
</dbReference>
<sequence length="553" mass="63241">MMAFQKLRKKYSWEFRKGVIHVWFSYLFAIMLYFHCKNGSWVLIAFCIYLADVIFVAAFRTYKVEHSKFQIIGKCVKLQFRNPPTFDVDHLGYVNICVPWLDKSQWHAFSCYPSPTHPDHTELCMQVSGDWTTKLFKSLSARQSVRPVWIQGPFASPYEKSVERDNLIMVASGIGITPALSCLSALGGSRRTNLIWICRDPSLIEFFVPVVTWPESGWALIYYTGKNPLELPSDFQMPGNAKIIRGRPQLNFLIPELINSIETEDALPEDLIKTNKENSESFKMSIDDIDIAQPPVDRLRMVISRLIGTFITTEEFYTQFDTDQDHSLGASELIRGLSSFSRRLFVLSDWETSELMDSIANRTGVDQITETEFKAFVDESLYCDEDEVERQARMQSQASMRAPKRLSDHSQGWKLSCTNKRTELMHVFKEFDEDGDGTISIQELITAMGKCGKIITRQQAQVAMVNSFRGSNRRFTKTFDEGINFDQFFRLFKDVDIQCNSGLVDFFSEVKLPKSVTDRWAMLYCGGAAPVIAALNSCSEALGVKFKSESFSW</sequence>
<dbReference type="GO" id="GO:0005886">
    <property type="term" value="C:plasma membrane"/>
    <property type="evidence" value="ECO:0007669"/>
    <property type="project" value="TreeGrafter"/>
</dbReference>
<name>A0A7S2HFP6_9STRA</name>
<dbReference type="PANTHER" id="PTHR11972:SF153">
    <property type="entry name" value="SUPEROXIDE-GENERATING NADPH OXIDASE HEAVY CHAIN SUBUNIT A"/>
    <property type="match status" value="1"/>
</dbReference>
<dbReference type="InterPro" id="IPR018247">
    <property type="entry name" value="EF_Hand_1_Ca_BS"/>
</dbReference>
<dbReference type="PROSITE" id="PS51384">
    <property type="entry name" value="FAD_FR"/>
    <property type="match status" value="1"/>
</dbReference>
<evidence type="ECO:0000256" key="3">
    <source>
        <dbReference type="SAM" id="Phobius"/>
    </source>
</evidence>
<evidence type="ECO:0000259" key="5">
    <source>
        <dbReference type="PROSITE" id="PS51384"/>
    </source>
</evidence>
<feature type="transmembrane region" description="Helical" evidence="3">
    <location>
        <begin position="41"/>
        <end position="59"/>
    </location>
</feature>
<dbReference type="PROSITE" id="PS00018">
    <property type="entry name" value="EF_HAND_1"/>
    <property type="match status" value="2"/>
</dbReference>
<dbReference type="InterPro" id="IPR013121">
    <property type="entry name" value="Fe_red_NAD-bd_6"/>
</dbReference>
<keyword evidence="1" id="KW-0106">Calcium</keyword>
<dbReference type="CDD" id="cd00051">
    <property type="entry name" value="EFh"/>
    <property type="match status" value="1"/>
</dbReference>
<dbReference type="Gene3D" id="1.10.238.10">
    <property type="entry name" value="EF-hand"/>
    <property type="match status" value="1"/>
</dbReference>
<proteinExistence type="predicted"/>
<feature type="domain" description="EF-hand" evidence="4">
    <location>
        <begin position="419"/>
        <end position="454"/>
    </location>
</feature>
<evidence type="ECO:0000256" key="1">
    <source>
        <dbReference type="ARBA" id="ARBA00022837"/>
    </source>
</evidence>
<dbReference type="Pfam" id="PF00036">
    <property type="entry name" value="EF-hand_1"/>
    <property type="match status" value="1"/>
</dbReference>
<dbReference type="GO" id="GO:0005509">
    <property type="term" value="F:calcium ion binding"/>
    <property type="evidence" value="ECO:0007669"/>
    <property type="project" value="InterPro"/>
</dbReference>
<dbReference type="CDD" id="cd06186">
    <property type="entry name" value="NOX_Duox_like_FAD_NADP"/>
    <property type="match status" value="1"/>
</dbReference>
<dbReference type="EMBL" id="HBGS01060522">
    <property type="protein sequence ID" value="CAD9489354.1"/>
    <property type="molecule type" value="Transcribed_RNA"/>
</dbReference>
<organism evidence="6">
    <name type="scientific">Octactis speculum</name>
    <dbReference type="NCBI Taxonomy" id="3111310"/>
    <lineage>
        <taxon>Eukaryota</taxon>
        <taxon>Sar</taxon>
        <taxon>Stramenopiles</taxon>
        <taxon>Ochrophyta</taxon>
        <taxon>Dictyochophyceae</taxon>
        <taxon>Dictyochales</taxon>
        <taxon>Dictyochaceae</taxon>
        <taxon>Octactis</taxon>
    </lineage>
</organism>
<gene>
    <name evidence="6" type="ORF">DSPE1174_LOCUS31551</name>
</gene>
<accession>A0A7S2HFP6</accession>
<evidence type="ECO:0000313" key="6">
    <source>
        <dbReference type="EMBL" id="CAD9489354.1"/>
    </source>
</evidence>
<dbReference type="InterPro" id="IPR011992">
    <property type="entry name" value="EF-hand-dom_pair"/>
</dbReference>
<dbReference type="Pfam" id="PF08030">
    <property type="entry name" value="NAD_binding_6"/>
    <property type="match status" value="1"/>
</dbReference>
<dbReference type="InterPro" id="IPR002048">
    <property type="entry name" value="EF_hand_dom"/>
</dbReference>